<dbReference type="Gene3D" id="1.20.1640.10">
    <property type="entry name" value="Multidrug efflux transporter AcrB transmembrane domain"/>
    <property type="match status" value="2"/>
</dbReference>
<feature type="transmembrane region" description="Helical" evidence="6">
    <location>
        <begin position="206"/>
        <end position="225"/>
    </location>
</feature>
<dbReference type="Pfam" id="PF03176">
    <property type="entry name" value="MMPL"/>
    <property type="match status" value="2"/>
</dbReference>
<evidence type="ECO:0000259" key="7">
    <source>
        <dbReference type="PROSITE" id="PS50156"/>
    </source>
</evidence>
<feature type="transmembrane region" description="Helical" evidence="6">
    <location>
        <begin position="674"/>
        <end position="694"/>
    </location>
</feature>
<proteinExistence type="predicted"/>
<reference evidence="9" key="1">
    <citation type="journal article" date="2016" name="Stand. Genomic Sci.">
        <title>Complete genome sequence of Methanospirillum hungatei type strain JF1.</title>
        <authorList>
            <person name="Gunsalus R.P."/>
            <person name="Cook L.E."/>
            <person name="Crable B."/>
            <person name="Rohlin L."/>
            <person name="McDonald E."/>
            <person name="Mouttaki H."/>
            <person name="Sieber J.R."/>
            <person name="Poweleit N."/>
            <person name="Zhou H."/>
            <person name="Lapidus A.L."/>
            <person name="Daligault H.E."/>
            <person name="Land M."/>
            <person name="Gilna P."/>
            <person name="Ivanova N."/>
            <person name="Kyrpides N."/>
            <person name="Culley D.E."/>
            <person name="McInerney M.J."/>
        </authorList>
    </citation>
    <scope>NUCLEOTIDE SEQUENCE [LARGE SCALE GENOMIC DNA]</scope>
    <source>
        <strain evidence="9">ATCC 27890 / DSM 864 / NBRC 100397 / JF-1</strain>
    </source>
</reference>
<dbReference type="NCBIfam" id="TIGR00921">
    <property type="entry name" value="2A067"/>
    <property type="match status" value="1"/>
</dbReference>
<sequence>MRSIFESISSLVVNRPKLVLGALCLIFIASIVGMSMLKMQTGNETYLDKNTPKGIAFSHYEDTFSQDTLVILIESNDPLNPDVIAYLDKITPGLKNLQYINSVSSIADLVKQANNGNIPRSSGEIKNIKESISSEVLNHYIPSNLLTMMMVKLDVGMTDQKQKSVMNNVRSFLNSSHPPPGVTVTLTGNPVFQQEMGQELSKSMGTLIMGAMVLMVIVLGLLFAYVSHRFIPVLIVAIGLILTFGIMGLCGVHLNTAVIAAFPVLIGLGIDYAIQFHARLEEEARKGSLIDAVRITITRTGPAVLFAMIATTMGFIAMFISPVPMIRSFGLVAIIGVAVCYMTSLIGIPLIAILIKYKPKGISGEEKPTKADLVLSKIAVTIAKNPLPILMVAILFAFIGLQVDPSIPISTSERTFVPSDMPAKISLDKVSRTIGSTTPVPILVTGNNVLSPDVLTWIETFQKNELSLYMEITGSTSIVDYIKIYNNGTVPQTQFEIDEVISKIPEGVRNEFLNGRTETIIEFSTKRLEMPQQDELKTQMTNDLVLLTPPPGISASITGSFDLFTTLISDISESKEQMTLLGFILIVAFLALIYRKIHAVTPIVPIVCIVGWNAVAMLILNIDYTPMTACLGSMTIGVAAEYTILIMERYLEERETAASTIDAIRESVRKIGSAIMVSGFATFFGFSALMLSNFNMISNFGLTTVIAVLFSLIGAVAIMPAVLSVLDELIKDVHTIEDKVLHHPHKE</sequence>
<dbReference type="PROSITE" id="PS50156">
    <property type="entry name" value="SSD"/>
    <property type="match status" value="2"/>
</dbReference>
<dbReference type="SUPFAM" id="SSF82866">
    <property type="entry name" value="Multidrug efflux transporter AcrB transmembrane domain"/>
    <property type="match status" value="2"/>
</dbReference>
<evidence type="ECO:0000256" key="5">
    <source>
        <dbReference type="ARBA" id="ARBA00023136"/>
    </source>
</evidence>
<feature type="transmembrane region" description="Helical" evidence="6">
    <location>
        <begin position="700"/>
        <end position="726"/>
    </location>
</feature>
<evidence type="ECO:0000256" key="2">
    <source>
        <dbReference type="ARBA" id="ARBA00022475"/>
    </source>
</evidence>
<feature type="transmembrane region" description="Helical" evidence="6">
    <location>
        <begin position="231"/>
        <end position="252"/>
    </location>
</feature>
<dbReference type="InterPro" id="IPR050545">
    <property type="entry name" value="Mycobact_MmpL"/>
</dbReference>
<name>Q2FPB2_METHJ</name>
<dbReference type="eggNOG" id="arCOG02174">
    <property type="taxonomic scope" value="Archaea"/>
</dbReference>
<dbReference type="InParanoid" id="Q2FPB2"/>
<dbReference type="PANTHER" id="PTHR33406">
    <property type="entry name" value="MEMBRANE PROTEIN MJ1562-RELATED"/>
    <property type="match status" value="1"/>
</dbReference>
<feature type="domain" description="SSD" evidence="7">
    <location>
        <begin position="634"/>
        <end position="725"/>
    </location>
</feature>
<dbReference type="GO" id="GO:0005886">
    <property type="term" value="C:plasma membrane"/>
    <property type="evidence" value="ECO:0007669"/>
    <property type="project" value="UniProtKB-SubCell"/>
</dbReference>
<comment type="subcellular location">
    <subcellularLocation>
        <location evidence="1">Cell membrane</location>
        <topology evidence="1">Multi-pass membrane protein</topology>
    </subcellularLocation>
</comment>
<dbReference type="Proteomes" id="UP000001941">
    <property type="component" value="Chromosome"/>
</dbReference>
<evidence type="ECO:0000313" key="9">
    <source>
        <dbReference type="Proteomes" id="UP000001941"/>
    </source>
</evidence>
<feature type="transmembrane region" description="Helical" evidence="6">
    <location>
        <begin position="303"/>
        <end position="323"/>
    </location>
</feature>
<keyword evidence="4 6" id="KW-1133">Transmembrane helix</keyword>
<dbReference type="PANTHER" id="PTHR33406:SF13">
    <property type="entry name" value="MEMBRANE PROTEIN YDFJ"/>
    <property type="match status" value="1"/>
</dbReference>
<feature type="transmembrane region" description="Helical" evidence="6">
    <location>
        <begin position="329"/>
        <end position="357"/>
    </location>
</feature>
<feature type="transmembrane region" description="Helical" evidence="6">
    <location>
        <begin position="378"/>
        <end position="401"/>
    </location>
</feature>
<dbReference type="OrthoDB" id="42357at2157"/>
<dbReference type="InterPro" id="IPR004869">
    <property type="entry name" value="MMPL_dom"/>
</dbReference>
<keyword evidence="5 6" id="KW-0472">Membrane</keyword>
<dbReference type="GeneID" id="3922006"/>
<keyword evidence="2" id="KW-1003">Cell membrane</keyword>
<feature type="transmembrane region" description="Helical" evidence="6">
    <location>
        <begin position="626"/>
        <end position="645"/>
    </location>
</feature>
<feature type="transmembrane region" description="Helical" evidence="6">
    <location>
        <begin position="601"/>
        <end position="620"/>
    </location>
</feature>
<evidence type="ECO:0000313" key="8">
    <source>
        <dbReference type="EMBL" id="ABD40520.1"/>
    </source>
</evidence>
<evidence type="ECO:0000256" key="3">
    <source>
        <dbReference type="ARBA" id="ARBA00022692"/>
    </source>
</evidence>
<dbReference type="HOGENOM" id="CLU_008861_2_0_2"/>
<dbReference type="InterPro" id="IPR000731">
    <property type="entry name" value="SSD"/>
</dbReference>
<feature type="transmembrane region" description="Helical" evidence="6">
    <location>
        <begin position="18"/>
        <end position="37"/>
    </location>
</feature>
<dbReference type="AlphaFoldDB" id="Q2FPB2"/>
<dbReference type="RefSeq" id="WP_011447799.1">
    <property type="nucleotide sequence ID" value="NC_007796.1"/>
</dbReference>
<evidence type="ECO:0000256" key="4">
    <source>
        <dbReference type="ARBA" id="ARBA00022989"/>
    </source>
</evidence>
<gene>
    <name evidence="8" type="ordered locus">Mhun_0768</name>
</gene>
<accession>Q2FPB2</accession>
<evidence type="ECO:0000256" key="1">
    <source>
        <dbReference type="ARBA" id="ARBA00004651"/>
    </source>
</evidence>
<feature type="transmembrane region" description="Helical" evidence="6">
    <location>
        <begin position="578"/>
        <end position="594"/>
    </location>
</feature>
<dbReference type="KEGG" id="mhu:Mhun_0768"/>
<dbReference type="STRING" id="323259.Mhun_0768"/>
<keyword evidence="9" id="KW-1185">Reference proteome</keyword>
<dbReference type="EMBL" id="CP000254">
    <property type="protein sequence ID" value="ABD40520.1"/>
    <property type="molecule type" value="Genomic_DNA"/>
</dbReference>
<organism evidence="8 9">
    <name type="scientific">Methanospirillum hungatei JF-1 (strain ATCC 27890 / DSM 864 / NBRC 100397 / JF-1)</name>
    <dbReference type="NCBI Taxonomy" id="323259"/>
    <lineage>
        <taxon>Archaea</taxon>
        <taxon>Methanobacteriati</taxon>
        <taxon>Methanobacteriota</taxon>
        <taxon>Stenosarchaea group</taxon>
        <taxon>Methanomicrobia</taxon>
        <taxon>Methanomicrobiales</taxon>
        <taxon>Methanospirillaceae</taxon>
        <taxon>Methanospirillum</taxon>
    </lineage>
</organism>
<protein>
    <submittedName>
        <fullName evidence="8">Hydrophobe/amphiphile efflux-3 HAE3</fullName>
    </submittedName>
</protein>
<dbReference type="EnsemblBacteria" id="ABD40520">
    <property type="protein sequence ID" value="ABD40520"/>
    <property type="gene ID" value="Mhun_0768"/>
</dbReference>
<keyword evidence="3 6" id="KW-0812">Transmembrane</keyword>
<feature type="domain" description="SSD" evidence="7">
    <location>
        <begin position="233"/>
        <end position="354"/>
    </location>
</feature>
<evidence type="ECO:0000256" key="6">
    <source>
        <dbReference type="SAM" id="Phobius"/>
    </source>
</evidence>